<dbReference type="InterPro" id="IPR036407">
    <property type="entry name" value="DM_DNA-bd_sf"/>
</dbReference>
<reference evidence="11 12" key="1">
    <citation type="journal article" date="2014" name="Nat. Genet.">
        <title>Whole-genome sequence of a flatfish provides insights into ZW sex chromosome evolution and adaptation to a benthic lifestyle.</title>
        <authorList>
            <person name="Chen S."/>
            <person name="Zhang G."/>
            <person name="Shao C."/>
            <person name="Huang Q."/>
            <person name="Liu G."/>
            <person name="Zhang P."/>
            <person name="Song W."/>
            <person name="An N."/>
            <person name="Chalopin D."/>
            <person name="Volff J.N."/>
            <person name="Hong Y."/>
            <person name="Li Q."/>
            <person name="Sha Z."/>
            <person name="Zhou H."/>
            <person name="Xie M."/>
            <person name="Yu Q."/>
            <person name="Liu Y."/>
            <person name="Xiang H."/>
            <person name="Wang N."/>
            <person name="Wu K."/>
            <person name="Yang C."/>
            <person name="Zhou Q."/>
            <person name="Liao X."/>
            <person name="Yang L."/>
            <person name="Hu Q."/>
            <person name="Zhang J."/>
            <person name="Meng L."/>
            <person name="Jin L."/>
            <person name="Tian Y."/>
            <person name="Lian J."/>
            <person name="Yang J."/>
            <person name="Miao G."/>
            <person name="Liu S."/>
            <person name="Liang Z."/>
            <person name="Yan F."/>
            <person name="Li Y."/>
            <person name="Sun B."/>
            <person name="Zhang H."/>
            <person name="Zhang J."/>
            <person name="Zhu Y."/>
            <person name="Du M."/>
            <person name="Zhao Y."/>
            <person name="Schartl M."/>
            <person name="Tang Q."/>
            <person name="Wang J."/>
        </authorList>
    </citation>
    <scope>NUCLEOTIDE SEQUENCE</scope>
</reference>
<evidence type="ECO:0000256" key="4">
    <source>
        <dbReference type="ARBA" id="ARBA00023015"/>
    </source>
</evidence>
<dbReference type="GO" id="GO:0046872">
    <property type="term" value="F:metal ion binding"/>
    <property type="evidence" value="ECO:0007669"/>
    <property type="project" value="UniProtKB-KW"/>
</dbReference>
<dbReference type="FunFam" id="4.10.1040.10:FF:000001">
    <property type="entry name" value="doublesex- and mab-3-related transcription factor 1"/>
    <property type="match status" value="1"/>
</dbReference>
<evidence type="ECO:0000256" key="3">
    <source>
        <dbReference type="ARBA" id="ARBA00022833"/>
    </source>
</evidence>
<sequence>VSKDHHNKQRPDYTGPQSPSKGRRPPRTPKCSRCRNHGFVSPLKGHKRYCDWRECRCDKCNLIAERQRIMAAQVALRRQQAQEEELGICTPVAVNGPEVMVKSESGADCLLPVEGRSMPSSISTSTYVHTLSSSSSVLPGSSRAHHEGSSDLQMETPYYNIYQPSRYLYNYQQYQQMSHGDGCLPSHNMPSQYCMHSYYPATSYLTQGRSSATYVPSICNLEDGNYSSNNNYAETTAACEFTNNDEACHASFSIRHGGPGGTVGRAVLVFFIKASSL</sequence>
<evidence type="ECO:0000256" key="2">
    <source>
        <dbReference type="ARBA" id="ARBA00022723"/>
    </source>
</evidence>
<evidence type="ECO:0000256" key="5">
    <source>
        <dbReference type="ARBA" id="ARBA00023125"/>
    </source>
</evidence>
<feature type="DNA-binding region" description="DM" evidence="8">
    <location>
        <begin position="31"/>
        <end position="78"/>
    </location>
</feature>
<dbReference type="GeneTree" id="ENSGT00940000156489"/>
<dbReference type="Gene3D" id="4.10.1040.10">
    <property type="entry name" value="DM DNA-binding domain"/>
    <property type="match status" value="1"/>
</dbReference>
<dbReference type="GO" id="GO:0000978">
    <property type="term" value="F:RNA polymerase II cis-regulatory region sequence-specific DNA binding"/>
    <property type="evidence" value="ECO:0007669"/>
    <property type="project" value="TreeGrafter"/>
</dbReference>
<keyword evidence="7 8" id="KW-0539">Nucleus</keyword>
<evidence type="ECO:0000313" key="12">
    <source>
        <dbReference type="Proteomes" id="UP000265120"/>
    </source>
</evidence>
<dbReference type="AlphaFoldDB" id="A0A3P8WZW9"/>
<dbReference type="Ensembl" id="ENSCSET00000030640.1">
    <property type="protein sequence ID" value="ENSCSEP00000030235.1"/>
    <property type="gene ID" value="ENSCSEG00000019352.1"/>
</dbReference>
<dbReference type="GO" id="GO:0000981">
    <property type="term" value="F:DNA-binding transcription factor activity, RNA polymerase II-specific"/>
    <property type="evidence" value="ECO:0007669"/>
    <property type="project" value="TreeGrafter"/>
</dbReference>
<comment type="similarity">
    <text evidence="1">Belongs to the DMRT family.</text>
</comment>
<keyword evidence="2 8" id="KW-0479">Metal-binding</keyword>
<evidence type="ECO:0000313" key="11">
    <source>
        <dbReference type="Ensembl" id="ENSCSEP00000030235.1"/>
    </source>
</evidence>
<dbReference type="PROSITE" id="PS40000">
    <property type="entry name" value="DM_1"/>
    <property type="match status" value="1"/>
</dbReference>
<dbReference type="STRING" id="244447.ENSCSEP00000030235"/>
<dbReference type="PANTHER" id="PTHR12322">
    <property type="entry name" value="DOUBLESEX AND MAB-3 RELATED TRANSCRIPTION FACTOR DMRT"/>
    <property type="match status" value="1"/>
</dbReference>
<dbReference type="InterPro" id="IPR001275">
    <property type="entry name" value="DM_DNA-bd"/>
</dbReference>
<keyword evidence="6" id="KW-0804">Transcription</keyword>
<dbReference type="PROSITE" id="PS50809">
    <property type="entry name" value="DM_2"/>
    <property type="match status" value="1"/>
</dbReference>
<dbReference type="SMART" id="SM00301">
    <property type="entry name" value="DM"/>
    <property type="match status" value="1"/>
</dbReference>
<reference evidence="11" key="3">
    <citation type="submission" date="2025-09" db="UniProtKB">
        <authorList>
            <consortium name="Ensembl"/>
        </authorList>
    </citation>
    <scope>IDENTIFICATION</scope>
</reference>
<dbReference type="Pfam" id="PF12374">
    <property type="entry name" value="Dmrt1"/>
    <property type="match status" value="1"/>
</dbReference>
<evidence type="ECO:0000256" key="8">
    <source>
        <dbReference type="PROSITE-ProRule" id="PRU00070"/>
    </source>
</evidence>
<dbReference type="GO" id="GO:0007548">
    <property type="term" value="P:sex differentiation"/>
    <property type="evidence" value="ECO:0007669"/>
    <property type="project" value="TreeGrafter"/>
</dbReference>
<dbReference type="SUPFAM" id="SSF82927">
    <property type="entry name" value="Cysteine-rich DNA binding domain, (DM domain)"/>
    <property type="match status" value="1"/>
</dbReference>
<dbReference type="FunCoup" id="A0A3P8WZW9">
    <property type="interactions" value="649"/>
</dbReference>
<proteinExistence type="inferred from homology"/>
<evidence type="ECO:0000256" key="6">
    <source>
        <dbReference type="ARBA" id="ARBA00023163"/>
    </source>
</evidence>
<feature type="domain" description="DM" evidence="10">
    <location>
        <begin position="31"/>
        <end position="78"/>
    </location>
</feature>
<evidence type="ECO:0000259" key="10">
    <source>
        <dbReference type="PROSITE" id="PS50809"/>
    </source>
</evidence>
<name>A0A3P8WZW9_CYNSE</name>
<accession>A0A3P8WZW9</accession>
<dbReference type="InterPro" id="IPR026607">
    <property type="entry name" value="DMRT"/>
</dbReference>
<feature type="region of interest" description="Disordered" evidence="9">
    <location>
        <begin position="1"/>
        <end position="31"/>
    </location>
</feature>
<evidence type="ECO:0000256" key="1">
    <source>
        <dbReference type="ARBA" id="ARBA00006834"/>
    </source>
</evidence>
<dbReference type="Pfam" id="PF00751">
    <property type="entry name" value="DM"/>
    <property type="match status" value="1"/>
</dbReference>
<feature type="compositionally biased region" description="Basic residues" evidence="9">
    <location>
        <begin position="21"/>
        <end position="31"/>
    </location>
</feature>
<keyword evidence="12" id="KW-1185">Reference proteome</keyword>
<dbReference type="PANTHER" id="PTHR12322:SF70">
    <property type="entry name" value="DOUBLESEX- AND MAB-3-RELATED TRANSCRIPTION FACTOR 1"/>
    <property type="match status" value="1"/>
</dbReference>
<comment type="subcellular location">
    <subcellularLocation>
        <location evidence="8">Nucleus</location>
    </subcellularLocation>
</comment>
<dbReference type="GO" id="GO:0005634">
    <property type="term" value="C:nucleus"/>
    <property type="evidence" value="ECO:0007669"/>
    <property type="project" value="UniProtKB-SubCell"/>
</dbReference>
<dbReference type="InterPro" id="IPR022114">
    <property type="entry name" value="DMRT1-like"/>
</dbReference>
<organism evidence="11 12">
    <name type="scientific">Cynoglossus semilaevis</name>
    <name type="common">Tongue sole</name>
    <dbReference type="NCBI Taxonomy" id="244447"/>
    <lineage>
        <taxon>Eukaryota</taxon>
        <taxon>Metazoa</taxon>
        <taxon>Chordata</taxon>
        <taxon>Craniata</taxon>
        <taxon>Vertebrata</taxon>
        <taxon>Euteleostomi</taxon>
        <taxon>Actinopterygii</taxon>
        <taxon>Neopterygii</taxon>
        <taxon>Teleostei</taxon>
        <taxon>Neoteleostei</taxon>
        <taxon>Acanthomorphata</taxon>
        <taxon>Carangaria</taxon>
        <taxon>Pleuronectiformes</taxon>
        <taxon>Pleuronectoidei</taxon>
        <taxon>Cynoglossidae</taxon>
        <taxon>Cynoglossinae</taxon>
        <taxon>Cynoglossus</taxon>
    </lineage>
</organism>
<dbReference type="OMA" id="CLMTECS"/>
<protein>
    <submittedName>
        <fullName evidence="11">Doublesex and mab-3 related transcription factor 1</fullName>
    </submittedName>
</protein>
<dbReference type="Proteomes" id="UP000265120">
    <property type="component" value="Chromosome Z"/>
</dbReference>
<keyword evidence="5 8" id="KW-0238">DNA-binding</keyword>
<evidence type="ECO:0000256" key="7">
    <source>
        <dbReference type="ARBA" id="ARBA00023242"/>
    </source>
</evidence>
<keyword evidence="3 8" id="KW-0862">Zinc</keyword>
<keyword evidence="4" id="KW-0805">Transcription regulation</keyword>
<dbReference type="InParanoid" id="A0A3P8WZW9"/>
<evidence type="ECO:0000256" key="9">
    <source>
        <dbReference type="SAM" id="MobiDB-lite"/>
    </source>
</evidence>
<reference evidence="11" key="2">
    <citation type="submission" date="2025-08" db="UniProtKB">
        <authorList>
            <consortium name="Ensembl"/>
        </authorList>
    </citation>
    <scope>IDENTIFICATION</scope>
</reference>